<accession>A0AAV4QCS2</accession>
<evidence type="ECO:0000313" key="2">
    <source>
        <dbReference type="Proteomes" id="UP001054945"/>
    </source>
</evidence>
<sequence length="100" mass="11463">MSPGLFLLWTRAFSFNHNFCQTTRASEKKKKSLGVWWQRRGGEGGGQENVTEYKFCVVHRKMSDGVEKLPSPLHTLEVEERARVLRKLFLFAFTTGGKVS</sequence>
<proteinExistence type="predicted"/>
<gene>
    <name evidence="1" type="ORF">CEXT_407131</name>
</gene>
<organism evidence="1 2">
    <name type="scientific">Caerostris extrusa</name>
    <name type="common">Bark spider</name>
    <name type="synonym">Caerostris bankana</name>
    <dbReference type="NCBI Taxonomy" id="172846"/>
    <lineage>
        <taxon>Eukaryota</taxon>
        <taxon>Metazoa</taxon>
        <taxon>Ecdysozoa</taxon>
        <taxon>Arthropoda</taxon>
        <taxon>Chelicerata</taxon>
        <taxon>Arachnida</taxon>
        <taxon>Araneae</taxon>
        <taxon>Araneomorphae</taxon>
        <taxon>Entelegynae</taxon>
        <taxon>Araneoidea</taxon>
        <taxon>Araneidae</taxon>
        <taxon>Caerostris</taxon>
    </lineage>
</organism>
<dbReference type="AlphaFoldDB" id="A0AAV4QCS2"/>
<keyword evidence="2" id="KW-1185">Reference proteome</keyword>
<evidence type="ECO:0008006" key="3">
    <source>
        <dbReference type="Google" id="ProtNLM"/>
    </source>
</evidence>
<evidence type="ECO:0000313" key="1">
    <source>
        <dbReference type="EMBL" id="GIY07230.1"/>
    </source>
</evidence>
<reference evidence="1 2" key="1">
    <citation type="submission" date="2021-06" db="EMBL/GenBank/DDBJ databases">
        <title>Caerostris extrusa draft genome.</title>
        <authorList>
            <person name="Kono N."/>
            <person name="Arakawa K."/>
        </authorList>
    </citation>
    <scope>NUCLEOTIDE SEQUENCE [LARGE SCALE GENOMIC DNA]</scope>
</reference>
<comment type="caution">
    <text evidence="1">The sequence shown here is derived from an EMBL/GenBank/DDBJ whole genome shotgun (WGS) entry which is preliminary data.</text>
</comment>
<name>A0AAV4QCS2_CAEEX</name>
<protein>
    <recommendedName>
        <fullName evidence="3">Secreted protein</fullName>
    </recommendedName>
</protein>
<dbReference type="Proteomes" id="UP001054945">
    <property type="component" value="Unassembled WGS sequence"/>
</dbReference>
<dbReference type="EMBL" id="BPLR01006072">
    <property type="protein sequence ID" value="GIY07230.1"/>
    <property type="molecule type" value="Genomic_DNA"/>
</dbReference>